<protein>
    <submittedName>
        <fullName evidence="1">Uncharacterized protein</fullName>
    </submittedName>
</protein>
<evidence type="ECO:0000313" key="2">
    <source>
        <dbReference type="Proteomes" id="UP000807353"/>
    </source>
</evidence>
<keyword evidence="2" id="KW-1185">Reference proteome</keyword>
<dbReference type="AlphaFoldDB" id="A0A9P6CHJ3"/>
<sequence length="164" mass="17662">MSYFRFSTPLSHILTLYSIRRRKPSVSADSPPLGAGTGSLAHHGYSVTLYMALEIPLEAIAQRGASASANAGTVNESTRQTETYPSRQANLTRFRGCAFGGAMMIAITPAGFRGSAPVISASHVKMKKRRIRYEHTAPGERGDHVFSDGGWVSAFINLTGSDLE</sequence>
<dbReference type="Proteomes" id="UP000807353">
    <property type="component" value="Unassembled WGS sequence"/>
</dbReference>
<name>A0A9P6CHJ3_9AGAR</name>
<dbReference type="EMBL" id="MU150273">
    <property type="protein sequence ID" value="KAF9462355.1"/>
    <property type="molecule type" value="Genomic_DNA"/>
</dbReference>
<evidence type="ECO:0000313" key="1">
    <source>
        <dbReference type="EMBL" id="KAF9462355.1"/>
    </source>
</evidence>
<gene>
    <name evidence="1" type="ORF">BDZ94DRAFT_1298666</name>
</gene>
<organism evidence="1 2">
    <name type="scientific">Collybia nuda</name>
    <dbReference type="NCBI Taxonomy" id="64659"/>
    <lineage>
        <taxon>Eukaryota</taxon>
        <taxon>Fungi</taxon>
        <taxon>Dikarya</taxon>
        <taxon>Basidiomycota</taxon>
        <taxon>Agaricomycotina</taxon>
        <taxon>Agaricomycetes</taxon>
        <taxon>Agaricomycetidae</taxon>
        <taxon>Agaricales</taxon>
        <taxon>Tricholomatineae</taxon>
        <taxon>Clitocybaceae</taxon>
        <taxon>Collybia</taxon>
    </lineage>
</organism>
<accession>A0A9P6CHJ3</accession>
<proteinExistence type="predicted"/>
<comment type="caution">
    <text evidence="1">The sequence shown here is derived from an EMBL/GenBank/DDBJ whole genome shotgun (WGS) entry which is preliminary data.</text>
</comment>
<reference evidence="1" key="1">
    <citation type="submission" date="2020-11" db="EMBL/GenBank/DDBJ databases">
        <authorList>
            <consortium name="DOE Joint Genome Institute"/>
            <person name="Ahrendt S."/>
            <person name="Riley R."/>
            <person name="Andreopoulos W."/>
            <person name="Labutti K."/>
            <person name="Pangilinan J."/>
            <person name="Ruiz-Duenas F.J."/>
            <person name="Barrasa J.M."/>
            <person name="Sanchez-Garcia M."/>
            <person name="Camarero S."/>
            <person name="Miyauchi S."/>
            <person name="Serrano A."/>
            <person name="Linde D."/>
            <person name="Babiker R."/>
            <person name="Drula E."/>
            <person name="Ayuso-Fernandez I."/>
            <person name="Pacheco R."/>
            <person name="Padilla G."/>
            <person name="Ferreira P."/>
            <person name="Barriuso J."/>
            <person name="Kellner H."/>
            <person name="Castanera R."/>
            <person name="Alfaro M."/>
            <person name="Ramirez L."/>
            <person name="Pisabarro A.G."/>
            <person name="Kuo A."/>
            <person name="Tritt A."/>
            <person name="Lipzen A."/>
            <person name="He G."/>
            <person name="Yan M."/>
            <person name="Ng V."/>
            <person name="Cullen D."/>
            <person name="Martin F."/>
            <person name="Rosso M.-N."/>
            <person name="Henrissat B."/>
            <person name="Hibbett D."/>
            <person name="Martinez A.T."/>
            <person name="Grigoriev I.V."/>
        </authorList>
    </citation>
    <scope>NUCLEOTIDE SEQUENCE</scope>
    <source>
        <strain evidence="1">CBS 247.69</strain>
    </source>
</reference>